<gene>
    <name evidence="2" type="ORF">H8B19_15930</name>
</gene>
<accession>A0A8J6IXX1</accession>
<keyword evidence="3" id="KW-1185">Reference proteome</keyword>
<comment type="caution">
    <text evidence="2">The sequence shown here is derived from an EMBL/GenBank/DDBJ whole genome shotgun (WGS) entry which is preliminary data.</text>
</comment>
<sequence>MQHFQVFIRLILLSCVFISTQLFASELFNLQKLKLYSYTLPVPPNAKSGRWSIQSQTHIFNLDVLYNGQAVTHLEGPQELGQIEFFELPESQVNQHSYQLKIQAYAFSPLNPQDFKLTNYNQNLPDNALWQWLTELSSSWSRADKSTLTNRLQQYISSNKPLLASILNCQLLSKLATMQIKTGQFELSLSTANDMQHLATTEPACSSGIVLTINNLFALYRFDDLNTYVHNLENTKAESDLYNHFAQAQAYTHLFSGFAHYLQGSNTGDIVLKQNGITHLNQVSQILRVHPIPDLLPEFYNALATTYAQNKEYSEAAFMLENAILVKRRLHESDAISEYLNNLGMLNLWQGKLTLAQQSIRESLQFTSKEYNPIAHSIHARNLAQIYNYFGDRVTAKRYLKLSLGIAEHPRTLLELAYTSIAEQQWADAMQWLERAEGISRAQEKELLPVILAVSALTSIKQGHRQTAEHYISRAMQERQALNQPYNSTQFSLTLADAFIRLGQMDNARDCLNIAARQVTPDKNNFIYLKTLEIKVLQHQLKSVSHAERVTIEQQLTHAFEQGFNELQHTVRQLNSNYQSPFWMDKAHELIDSYMTFVLTCNQSQRLQKIYQVAEQYQASVWRRQRSYFVEKGSREAPDSQEISDLLLEKLALEVQLIGNPANHESIRRKLDNLKERYLSLNRNSEQQIPDLPVLPLNEIQQKIPEGDIALRYVKINRTYVVFVISQQSWKMYALRDDINHRLHQYEHNQQAELGLQLLDEFSANDLLPPALLANQNLQQLIIVPDGILRQISFAALRQSETTGRNATLTQRVPIIYSYSLNSYLSDISSPSDSTSGIAIFAAPNTSHNGRDSAMPNSFPALPASKTEADNIQQQFKEYSVISATGDSATREQLLSHPMRYAALFHIATHGYYDPQTPETTGLVTSPDTSSSANGFVPLSQLYNQYFANQLIVISGCDTNLGQARQSEGLNSLARVFLGQGAGSVMATLWKVPDRATAIFMQHFYRALPVNNFNPSIALQTAQREMLHSGRYKNPRYWAGFVFISANQQFESISL</sequence>
<dbReference type="Gene3D" id="1.25.40.10">
    <property type="entry name" value="Tetratricopeptide repeat domain"/>
    <property type="match status" value="2"/>
</dbReference>
<dbReference type="Proteomes" id="UP000601768">
    <property type="component" value="Unassembled WGS sequence"/>
</dbReference>
<protein>
    <submittedName>
        <fullName evidence="2">CHAT domain-containing protein</fullName>
    </submittedName>
</protein>
<dbReference type="SMART" id="SM00028">
    <property type="entry name" value="TPR"/>
    <property type="match status" value="4"/>
</dbReference>
<dbReference type="InterPro" id="IPR011990">
    <property type="entry name" value="TPR-like_helical_dom_sf"/>
</dbReference>
<name>A0A8J6IXX1_9ALTE</name>
<dbReference type="EMBL" id="JACNEP010000017">
    <property type="protein sequence ID" value="MBC3767367.1"/>
    <property type="molecule type" value="Genomic_DNA"/>
</dbReference>
<evidence type="ECO:0000313" key="2">
    <source>
        <dbReference type="EMBL" id="MBC3767367.1"/>
    </source>
</evidence>
<proteinExistence type="predicted"/>
<dbReference type="PANTHER" id="PTHR10098">
    <property type="entry name" value="RAPSYN-RELATED"/>
    <property type="match status" value="1"/>
</dbReference>
<dbReference type="InterPro" id="IPR019734">
    <property type="entry name" value="TPR_rpt"/>
</dbReference>
<dbReference type="Pfam" id="PF12770">
    <property type="entry name" value="CHAT"/>
    <property type="match status" value="1"/>
</dbReference>
<evidence type="ECO:0000313" key="3">
    <source>
        <dbReference type="Proteomes" id="UP000601768"/>
    </source>
</evidence>
<feature type="domain" description="CHAT" evidence="1">
    <location>
        <begin position="767"/>
        <end position="1044"/>
    </location>
</feature>
<dbReference type="SUPFAM" id="SSF48452">
    <property type="entry name" value="TPR-like"/>
    <property type="match status" value="2"/>
</dbReference>
<dbReference type="InterPro" id="IPR024983">
    <property type="entry name" value="CHAT_dom"/>
</dbReference>
<organism evidence="2 3">
    <name type="scientific">Neptunicella marina</name>
    <dbReference type="NCBI Taxonomy" id="2125989"/>
    <lineage>
        <taxon>Bacteria</taxon>
        <taxon>Pseudomonadati</taxon>
        <taxon>Pseudomonadota</taxon>
        <taxon>Gammaproteobacteria</taxon>
        <taxon>Alteromonadales</taxon>
        <taxon>Alteromonadaceae</taxon>
        <taxon>Neptunicella</taxon>
    </lineage>
</organism>
<evidence type="ECO:0000259" key="1">
    <source>
        <dbReference type="Pfam" id="PF12770"/>
    </source>
</evidence>
<reference evidence="2" key="1">
    <citation type="journal article" date="2018" name="Int. J. Syst. Evol. Microbiol.">
        <title>Neptunicella marina gen. nov., sp. nov., isolated from surface seawater.</title>
        <authorList>
            <person name="Liu X."/>
            <person name="Lai Q."/>
            <person name="Du Y."/>
            <person name="Zhang X."/>
            <person name="Liu Z."/>
            <person name="Sun F."/>
            <person name="Shao Z."/>
        </authorList>
    </citation>
    <scope>NUCLEOTIDE SEQUENCE</scope>
    <source>
        <strain evidence="2">S27-2</strain>
    </source>
</reference>
<dbReference type="RefSeq" id="WP_186507889.1">
    <property type="nucleotide sequence ID" value="NZ_JACNEP010000017.1"/>
</dbReference>
<reference evidence="2" key="2">
    <citation type="submission" date="2020-08" db="EMBL/GenBank/DDBJ databases">
        <authorList>
            <person name="Lai Q."/>
        </authorList>
    </citation>
    <scope>NUCLEOTIDE SEQUENCE</scope>
    <source>
        <strain evidence="2">S27-2</strain>
    </source>
</reference>
<dbReference type="AlphaFoldDB" id="A0A8J6IXX1"/>